<dbReference type="EMBL" id="DADPIR010000073">
    <property type="protein sequence ID" value="HAZ7494746.1"/>
    <property type="molecule type" value="Genomic_DNA"/>
</dbReference>
<organism evidence="1 2">
    <name type="scientific">Escherichia coli</name>
    <dbReference type="NCBI Taxonomy" id="562"/>
    <lineage>
        <taxon>Bacteria</taxon>
        <taxon>Pseudomonadati</taxon>
        <taxon>Pseudomonadota</taxon>
        <taxon>Gammaproteobacteria</taxon>
        <taxon>Enterobacterales</taxon>
        <taxon>Enterobacteriaceae</taxon>
        <taxon>Escherichia</taxon>
    </lineage>
</organism>
<dbReference type="AlphaFoldDB" id="A0AAN5ZLK0"/>
<reference evidence="1" key="1">
    <citation type="journal article" date="2018" name="Genome Biol.">
        <title>SKESA: strategic k-mer extension for scrupulous assemblies.</title>
        <authorList>
            <person name="Souvorov A."/>
            <person name="Agarwala R."/>
            <person name="Lipman D.J."/>
        </authorList>
    </citation>
    <scope>NUCLEOTIDE SEQUENCE</scope>
    <source>
        <strain evidence="1">SJP41</strain>
    </source>
</reference>
<gene>
    <name evidence="1" type="ORF">J8F57_005070</name>
</gene>
<dbReference type="Proteomes" id="UP000868636">
    <property type="component" value="Unassembled WGS sequence"/>
</dbReference>
<evidence type="ECO:0000313" key="2">
    <source>
        <dbReference type="Proteomes" id="UP000868636"/>
    </source>
</evidence>
<accession>A0AAN5ZLK0</accession>
<comment type="caution">
    <text evidence="1">The sequence shown here is derived from an EMBL/GenBank/DDBJ whole genome shotgun (WGS) entry which is preliminary data.</text>
</comment>
<name>A0AAN5ZLK0_ECOLX</name>
<reference evidence="1" key="2">
    <citation type="submission" date="2021-03" db="EMBL/GenBank/DDBJ databases">
        <authorList>
            <consortium name="NCBI Pathogen Detection Project"/>
        </authorList>
    </citation>
    <scope>NUCLEOTIDE SEQUENCE</scope>
    <source>
        <strain evidence="1">SJP41</strain>
    </source>
</reference>
<protein>
    <submittedName>
        <fullName evidence="1">Uncharacterized protein</fullName>
    </submittedName>
</protein>
<sequence>MLLSTSPPERAPSRPTVVHHDSAGNFLGTNVIPHILCRMSGFPQALKGLYWLSSRRERAEMTTGVASGK</sequence>
<evidence type="ECO:0000313" key="1">
    <source>
        <dbReference type="EMBL" id="HAZ7494746.1"/>
    </source>
</evidence>
<proteinExistence type="predicted"/>